<evidence type="ECO:0000256" key="9">
    <source>
        <dbReference type="ARBA" id="ARBA00061210"/>
    </source>
</evidence>
<dbReference type="PANTHER" id="PTHR30307:SF0">
    <property type="entry name" value="S-ADENOSYLMETHIONINE:TRNA RIBOSYLTRANSFERASE-ISOMERASE"/>
    <property type="match status" value="1"/>
</dbReference>
<comment type="catalytic activity">
    <reaction evidence="8 13">
        <text>7-aminomethyl-7-carbaguanosine(34) in tRNA + S-adenosyl-L-methionine = epoxyqueuosine(34) in tRNA + adenine + L-methionine + 2 H(+)</text>
        <dbReference type="Rhea" id="RHEA:32155"/>
        <dbReference type="Rhea" id="RHEA-COMP:10342"/>
        <dbReference type="Rhea" id="RHEA-COMP:18582"/>
        <dbReference type="ChEBI" id="CHEBI:15378"/>
        <dbReference type="ChEBI" id="CHEBI:16708"/>
        <dbReference type="ChEBI" id="CHEBI:57844"/>
        <dbReference type="ChEBI" id="CHEBI:59789"/>
        <dbReference type="ChEBI" id="CHEBI:82833"/>
        <dbReference type="ChEBI" id="CHEBI:194443"/>
        <dbReference type="EC" id="2.4.99.17"/>
    </reaction>
</comment>
<comment type="similarity">
    <text evidence="9 13">Belongs to the QueA family.</text>
</comment>
<keyword evidence="4 13" id="KW-0963">Cytoplasm</keyword>
<dbReference type="GO" id="GO:0008616">
    <property type="term" value="P:tRNA queuosine(34) biosynthetic process"/>
    <property type="evidence" value="ECO:0007669"/>
    <property type="project" value="UniProtKB-UniRule"/>
</dbReference>
<dbReference type="RefSeq" id="WP_016503744.1">
    <property type="nucleotide sequence ID" value="NZ_AMSD01000001.1"/>
</dbReference>
<evidence type="ECO:0000256" key="7">
    <source>
        <dbReference type="ARBA" id="ARBA00022785"/>
    </source>
</evidence>
<comment type="subunit">
    <text evidence="3 13">Monomer.</text>
</comment>
<dbReference type="InterPro" id="IPR003699">
    <property type="entry name" value="QueA"/>
</dbReference>
<comment type="pathway">
    <text evidence="2 13">tRNA modification; tRNA-queuosine biosynthesis.</text>
</comment>
<evidence type="ECO:0000256" key="4">
    <source>
        <dbReference type="ARBA" id="ARBA00022490"/>
    </source>
</evidence>
<gene>
    <name evidence="13" type="primary">queA</name>
    <name evidence="14" type="ORF">O1U_0409</name>
</gene>
<keyword evidence="15" id="KW-1185">Reference proteome</keyword>
<dbReference type="GO" id="GO:0051075">
    <property type="term" value="F:S-adenosylmethionine:tRNA ribosyltransferase-isomerase activity"/>
    <property type="evidence" value="ECO:0007669"/>
    <property type="project" value="UniProtKB-EC"/>
</dbReference>
<dbReference type="eggNOG" id="COG0809">
    <property type="taxonomic scope" value="Bacteria"/>
</dbReference>
<evidence type="ECO:0000256" key="11">
    <source>
        <dbReference type="ARBA" id="ARBA00069325"/>
    </source>
</evidence>
<dbReference type="InterPro" id="IPR042119">
    <property type="entry name" value="QueA_dom2"/>
</dbReference>
<dbReference type="GO" id="GO:0005737">
    <property type="term" value="C:cytoplasm"/>
    <property type="evidence" value="ECO:0007669"/>
    <property type="project" value="UniProtKB-SubCell"/>
</dbReference>
<comment type="function">
    <text evidence="13">Transfers and isomerizes the ribose moiety from AdoMet to the 7-aminomethyl group of 7-deazaguanine (preQ1-tRNA) to give epoxyqueuosine (oQ-tRNA).</text>
</comment>
<dbReference type="SUPFAM" id="SSF111337">
    <property type="entry name" value="QueA-like"/>
    <property type="match status" value="1"/>
</dbReference>
<keyword evidence="5 13" id="KW-0808">Transferase</keyword>
<dbReference type="HAMAP" id="MF_00113">
    <property type="entry name" value="QueA"/>
    <property type="match status" value="1"/>
</dbReference>
<protein>
    <recommendedName>
        <fullName evidence="11 13">S-adenosylmethionine:tRNA ribosyltransferase-isomerase</fullName>
        <ecNumber evidence="10 13">2.4.99.17</ecNumber>
    </recommendedName>
    <alternativeName>
        <fullName evidence="12 13">Queuosine biosynthesis protein QueA</fullName>
    </alternativeName>
</protein>
<dbReference type="AlphaFoldDB" id="S3E184"/>
<evidence type="ECO:0000256" key="5">
    <source>
        <dbReference type="ARBA" id="ARBA00022679"/>
    </source>
</evidence>
<dbReference type="EMBL" id="AMSD01000001">
    <property type="protein sequence ID" value="EPE37946.1"/>
    <property type="molecule type" value="Genomic_DNA"/>
</dbReference>
<dbReference type="Gene3D" id="2.40.10.240">
    <property type="entry name" value="QueA-like"/>
    <property type="match status" value="1"/>
</dbReference>
<proteinExistence type="inferred from homology"/>
<keyword evidence="6 13" id="KW-0949">S-adenosyl-L-methionine</keyword>
<accession>S3E184</accession>
<evidence type="ECO:0000256" key="8">
    <source>
        <dbReference type="ARBA" id="ARBA00052751"/>
    </source>
</evidence>
<evidence type="ECO:0000313" key="14">
    <source>
        <dbReference type="EMBL" id="EPE37946.1"/>
    </source>
</evidence>
<dbReference type="InterPro" id="IPR036100">
    <property type="entry name" value="QueA_sf"/>
</dbReference>
<sequence length="352" mass="39780">MRVSDFYFELPNDLIAQYPKRKRTASRLLQLNGNTGSLRDSSFTALLDLVRQGDLMVFNNTRVMPARMFGRKKTGGKLEVLIERILNRSTVLAHVYCSKLPKISSTLFLGKNDEYEVEVIDCHSALFKLCFNNGESVLNVLNHIGHVPLPPYISRLDTAIDKERYQTVYNLKLGAVAAPTAGLHFDEVFLEKIKKKGIKFAYVTLHIGSGTFYPVKVDKINEHKMHSEYVEVKKITIDAIRSAKARGGRIIAIGTTSARSLESVAQNALKKNTDLMPFCGDTKIFIFPGYKYQLVDCLVTNFHLPKSTLIMLVSALSGYNHVMSAYQYAVKNRYRFFSYGDSMFATRKTCID</sequence>
<evidence type="ECO:0000256" key="3">
    <source>
        <dbReference type="ARBA" id="ARBA00011245"/>
    </source>
</evidence>
<reference evidence="14 15" key="1">
    <citation type="journal article" date="2014" name="Environ. Microbiol.">
        <title>Genomic signatures of obligate host dependence in the luminous bacterial symbiont of a vertebrate.</title>
        <authorList>
            <person name="Hendry T.A."/>
            <person name="de Wet J.R."/>
            <person name="Dunlap P.V."/>
        </authorList>
    </citation>
    <scope>NUCLEOTIDE SEQUENCE [LARGE SCALE GENOMIC DNA]</scope>
    <source>
        <strain evidence="14 15">Akat1</strain>
    </source>
</reference>
<dbReference type="Gene3D" id="3.40.1780.10">
    <property type="entry name" value="QueA-like"/>
    <property type="match status" value="1"/>
</dbReference>
<dbReference type="UniPathway" id="UPA00392"/>
<comment type="caution">
    <text evidence="14">The sequence shown here is derived from an EMBL/GenBank/DDBJ whole genome shotgun (WGS) entry which is preliminary data.</text>
</comment>
<dbReference type="NCBIfam" id="NF001140">
    <property type="entry name" value="PRK00147.1"/>
    <property type="match status" value="1"/>
</dbReference>
<dbReference type="STRING" id="28176.CF66_4054"/>
<dbReference type="Pfam" id="PF02547">
    <property type="entry name" value="Queuosine_synth"/>
    <property type="match status" value="1"/>
</dbReference>
<evidence type="ECO:0000256" key="12">
    <source>
        <dbReference type="ARBA" id="ARBA00076160"/>
    </source>
</evidence>
<evidence type="ECO:0000256" key="2">
    <source>
        <dbReference type="ARBA" id="ARBA00004691"/>
    </source>
</evidence>
<dbReference type="PANTHER" id="PTHR30307">
    <property type="entry name" value="S-ADENOSYLMETHIONINE:TRNA RIBOSYLTRANSFERASE-ISOMERASE"/>
    <property type="match status" value="1"/>
</dbReference>
<dbReference type="NCBIfam" id="TIGR00113">
    <property type="entry name" value="queA"/>
    <property type="match status" value="1"/>
</dbReference>
<dbReference type="EC" id="2.4.99.17" evidence="10 13"/>
<dbReference type="FunFam" id="3.40.1780.10:FF:000001">
    <property type="entry name" value="S-adenosylmethionine:tRNA ribosyltransferase-isomerase"/>
    <property type="match status" value="1"/>
</dbReference>
<comment type="subcellular location">
    <subcellularLocation>
        <location evidence="1 13">Cytoplasm</location>
    </subcellularLocation>
</comment>
<dbReference type="PATRIC" id="fig|1236703.3.peg.405"/>
<evidence type="ECO:0000256" key="1">
    <source>
        <dbReference type="ARBA" id="ARBA00004496"/>
    </source>
</evidence>
<name>S3E184_9GAMM</name>
<dbReference type="InterPro" id="IPR042118">
    <property type="entry name" value="QueA_dom1"/>
</dbReference>
<evidence type="ECO:0000256" key="10">
    <source>
        <dbReference type="ARBA" id="ARBA00066503"/>
    </source>
</evidence>
<keyword evidence="7 13" id="KW-0671">Queuosine biosynthesis</keyword>
<evidence type="ECO:0000256" key="6">
    <source>
        <dbReference type="ARBA" id="ARBA00022691"/>
    </source>
</evidence>
<organism evidence="14 15">
    <name type="scientific">Candidatus Photodesmus katoptron Akat1</name>
    <dbReference type="NCBI Taxonomy" id="1236703"/>
    <lineage>
        <taxon>Bacteria</taxon>
        <taxon>Pseudomonadati</taxon>
        <taxon>Pseudomonadota</taxon>
        <taxon>Gammaproteobacteria</taxon>
        <taxon>Vibrionales</taxon>
        <taxon>Vibrionaceae</taxon>
        <taxon>Candidatus Photodesmus</taxon>
    </lineage>
</organism>
<evidence type="ECO:0000256" key="13">
    <source>
        <dbReference type="HAMAP-Rule" id="MF_00113"/>
    </source>
</evidence>
<dbReference type="Proteomes" id="UP000053688">
    <property type="component" value="Unassembled WGS sequence"/>
</dbReference>
<evidence type="ECO:0000313" key="15">
    <source>
        <dbReference type="Proteomes" id="UP000053688"/>
    </source>
</evidence>